<protein>
    <submittedName>
        <fullName evidence="2">Albusnodin family lasso peptide</fullName>
    </submittedName>
</protein>
<accession>A0ABS6C9M4</accession>
<sequence>MTGAENIEPPAVIVLGDAATLTRGSDQNGSESKRTPYD</sequence>
<evidence type="ECO:0000313" key="2">
    <source>
        <dbReference type="EMBL" id="MBU3863572.1"/>
    </source>
</evidence>
<dbReference type="NCBIfam" id="NF033525">
    <property type="entry name" value="lasso_albusnod"/>
    <property type="match status" value="1"/>
</dbReference>
<organism evidence="2 3">
    <name type="scientific">Streptomyces niphimycinicus</name>
    <dbReference type="NCBI Taxonomy" id="2842201"/>
    <lineage>
        <taxon>Bacteria</taxon>
        <taxon>Bacillati</taxon>
        <taxon>Actinomycetota</taxon>
        <taxon>Actinomycetes</taxon>
        <taxon>Kitasatosporales</taxon>
        <taxon>Streptomycetaceae</taxon>
        <taxon>Streptomyces</taxon>
    </lineage>
</organism>
<dbReference type="EMBL" id="JAHLEM010000042">
    <property type="protein sequence ID" value="MBU3863572.1"/>
    <property type="molecule type" value="Genomic_DNA"/>
</dbReference>
<dbReference type="NCBIfam" id="NF033521">
    <property type="entry name" value="lasso_leader_L3"/>
    <property type="match status" value="1"/>
</dbReference>
<comment type="caution">
    <text evidence="2">The sequence shown here is derived from an EMBL/GenBank/DDBJ whole genome shotgun (WGS) entry which is preliminary data.</text>
</comment>
<gene>
    <name evidence="2" type="ORF">KN815_05555</name>
</gene>
<name>A0ABS6C9M4_9ACTN</name>
<reference evidence="2 3" key="1">
    <citation type="submission" date="2021-06" db="EMBL/GenBank/DDBJ databases">
        <authorList>
            <person name="Pan X."/>
        </authorList>
    </citation>
    <scope>NUCLEOTIDE SEQUENCE [LARGE SCALE GENOMIC DNA]</scope>
    <source>
        <strain evidence="2 3">4503</strain>
    </source>
</reference>
<proteinExistence type="predicted"/>
<keyword evidence="3" id="KW-1185">Reference proteome</keyword>
<dbReference type="Proteomes" id="UP000720508">
    <property type="component" value="Unassembled WGS sequence"/>
</dbReference>
<feature type="region of interest" description="Disordered" evidence="1">
    <location>
        <begin position="18"/>
        <end position="38"/>
    </location>
</feature>
<evidence type="ECO:0000313" key="3">
    <source>
        <dbReference type="Proteomes" id="UP000720508"/>
    </source>
</evidence>
<evidence type="ECO:0000256" key="1">
    <source>
        <dbReference type="SAM" id="MobiDB-lite"/>
    </source>
</evidence>